<sequence>MIYSNTDTENFNTLWHEHIGPKLGKAPLRQFLKATQKQEKWFADIVRPRLFLPDQFGGIYYPVDVTTFSVGRNHHVAETIASEADPLTNFGRDPWSALTYFANPLRVWHRSPVGEDPSINEAFAADAPKHRVVLGDYHILTYEFDQNDVEFLKEQLSWLRSSGNKLDSRIGGLFKHCSGYADFAGITVNYSGSKSLHIHVVFSTALARQKLGLDGCGATDLRDGFAAHWERLHETLLPILGVEGIRADSALRFAEAFRRVAFFCLTGQAADDARMRRAIEAVLIR</sequence>
<dbReference type="Proteomes" id="UP000190130">
    <property type="component" value="Unassembled WGS sequence"/>
</dbReference>
<dbReference type="Proteomes" id="UP000051562">
    <property type="component" value="Unassembled WGS sequence"/>
</dbReference>
<evidence type="ECO:0000313" key="4">
    <source>
        <dbReference type="Proteomes" id="UP000190130"/>
    </source>
</evidence>
<gene>
    <name evidence="1" type="ORF">ARD30_12955</name>
    <name evidence="2" type="ORF">SAMN05660750_00045</name>
</gene>
<reference evidence="2 4" key="2">
    <citation type="submission" date="2017-02" db="EMBL/GenBank/DDBJ databases">
        <authorList>
            <person name="Peterson S.W."/>
        </authorList>
    </citation>
    <scope>NUCLEOTIDE SEQUENCE [LARGE SCALE GENOMIC DNA]</scope>
    <source>
        <strain evidence="2 4">DSM 9653</strain>
    </source>
</reference>
<name>A0A0Q3PM14_9HYPH</name>
<dbReference type="RefSeq" id="WP_055727999.1">
    <property type="nucleotide sequence ID" value="NZ_FUYX01000001.1"/>
</dbReference>
<evidence type="ECO:0000313" key="1">
    <source>
        <dbReference type="EMBL" id="KQK30838.1"/>
    </source>
</evidence>
<keyword evidence="3" id="KW-1185">Reference proteome</keyword>
<organism evidence="1 3">
    <name type="scientific">Bosea thiooxidans</name>
    <dbReference type="NCBI Taxonomy" id="53254"/>
    <lineage>
        <taxon>Bacteria</taxon>
        <taxon>Pseudomonadati</taxon>
        <taxon>Pseudomonadota</taxon>
        <taxon>Alphaproteobacteria</taxon>
        <taxon>Hyphomicrobiales</taxon>
        <taxon>Boseaceae</taxon>
        <taxon>Bosea</taxon>
    </lineage>
</organism>
<reference evidence="1 3" key="1">
    <citation type="submission" date="2015-10" db="EMBL/GenBank/DDBJ databases">
        <title>Draft genome of Bosea thiooxidans.</title>
        <authorList>
            <person name="Wang X."/>
        </authorList>
    </citation>
    <scope>NUCLEOTIDE SEQUENCE [LARGE SCALE GENOMIC DNA]</scope>
    <source>
        <strain evidence="1 3">CGMCC 9174</strain>
    </source>
</reference>
<proteinExistence type="predicted"/>
<dbReference type="OrthoDB" id="7605247at2"/>
<evidence type="ECO:0000313" key="2">
    <source>
        <dbReference type="EMBL" id="SKB32307.1"/>
    </source>
</evidence>
<protein>
    <submittedName>
        <fullName evidence="1">Uncharacterized protein</fullName>
    </submittedName>
</protein>
<dbReference type="EMBL" id="FUYX01000001">
    <property type="protein sequence ID" value="SKB32307.1"/>
    <property type="molecule type" value="Genomic_DNA"/>
</dbReference>
<evidence type="ECO:0000313" key="3">
    <source>
        <dbReference type="Proteomes" id="UP000051562"/>
    </source>
</evidence>
<dbReference type="AlphaFoldDB" id="A0A0Q3PM14"/>
<accession>A0A0Q3PM14</accession>
<dbReference type="EMBL" id="LMAR01000033">
    <property type="protein sequence ID" value="KQK30838.1"/>
    <property type="molecule type" value="Genomic_DNA"/>
</dbReference>